<feature type="region of interest" description="Disordered" evidence="1">
    <location>
        <begin position="231"/>
        <end position="271"/>
    </location>
</feature>
<dbReference type="Proteomes" id="UP000596427">
    <property type="component" value="Chromosome"/>
</dbReference>
<keyword evidence="2" id="KW-0732">Signal</keyword>
<evidence type="ECO:0000256" key="1">
    <source>
        <dbReference type="SAM" id="MobiDB-lite"/>
    </source>
</evidence>
<feature type="chain" id="PRO_5036985070" evidence="2">
    <location>
        <begin position="32"/>
        <end position="271"/>
    </location>
</feature>
<dbReference type="AlphaFoldDB" id="A0A974PKF2"/>
<feature type="compositionally biased region" description="Basic and acidic residues" evidence="1">
    <location>
        <begin position="245"/>
        <end position="255"/>
    </location>
</feature>
<dbReference type="EMBL" id="CP063362">
    <property type="protein sequence ID" value="QRG05232.1"/>
    <property type="molecule type" value="Genomic_DNA"/>
</dbReference>
<keyword evidence="4" id="KW-1185">Reference proteome</keyword>
<protein>
    <submittedName>
        <fullName evidence="3">Invasion associated locus B family protein</fullName>
    </submittedName>
</protein>
<dbReference type="Gene3D" id="2.60.40.1880">
    <property type="entry name" value="Invasion associated locus B (IalB) protein"/>
    <property type="match status" value="1"/>
</dbReference>
<feature type="compositionally biased region" description="Low complexity" evidence="1">
    <location>
        <begin position="34"/>
        <end position="64"/>
    </location>
</feature>
<feature type="signal peptide" evidence="2">
    <location>
        <begin position="1"/>
        <end position="31"/>
    </location>
</feature>
<reference evidence="3 4" key="1">
    <citation type="submission" date="2020-10" db="EMBL/GenBank/DDBJ databases">
        <title>Degradation of 1,4-Dioxane by Xanthobacter sp. YN2, via a Novel Group-2 Soluble Di-Iron Monooxygenase.</title>
        <authorList>
            <person name="Ma F."/>
            <person name="Wang Y."/>
            <person name="Yang J."/>
            <person name="Guo H."/>
            <person name="Su D."/>
            <person name="Yu L."/>
        </authorList>
    </citation>
    <scope>NUCLEOTIDE SEQUENCE [LARGE SCALE GENOMIC DNA]</scope>
    <source>
        <strain evidence="3 4">YN2</strain>
    </source>
</reference>
<name>A0A974PKF2_9HYPH</name>
<sequence length="271" mass="28353">MTKTRSIAQLSAGIAATLLAVAFAGPAFSQAQPAQAPAAKPAPAKPPAAATARPPAAPAGAPAAPGGGAPGQAADAGVTSTPWQKVCNDIPDDKDPSKKRRGCALASVIIVNNQPYAQIQLSGIEGAAERSLEIFVPQGFMLQPGMRMMFDTQAVALPYTICTVQSGPICISQTIVNAEFISKMKSAKSVFLEMRNPQQRDVRLPISNADFGKVYDGPGMDAAVAQELQRKRMEAAQAAQASQQKDPEQAKKDQDTAAAIMKSWQGKQNAQ</sequence>
<dbReference type="Pfam" id="PF06776">
    <property type="entry name" value="IalB"/>
    <property type="match status" value="1"/>
</dbReference>
<dbReference type="InterPro" id="IPR010642">
    <property type="entry name" value="Invasion_prot_B"/>
</dbReference>
<evidence type="ECO:0000313" key="3">
    <source>
        <dbReference type="EMBL" id="QRG05232.1"/>
    </source>
</evidence>
<organism evidence="3 4">
    <name type="scientific">Xanthobacter dioxanivorans</name>
    <dbReference type="NCBI Taxonomy" id="2528964"/>
    <lineage>
        <taxon>Bacteria</taxon>
        <taxon>Pseudomonadati</taxon>
        <taxon>Pseudomonadota</taxon>
        <taxon>Alphaproteobacteria</taxon>
        <taxon>Hyphomicrobiales</taxon>
        <taxon>Xanthobacteraceae</taxon>
        <taxon>Xanthobacter</taxon>
    </lineage>
</organism>
<proteinExistence type="predicted"/>
<feature type="compositionally biased region" description="Low complexity" evidence="1">
    <location>
        <begin position="235"/>
        <end position="244"/>
    </location>
</feature>
<gene>
    <name evidence="3" type="ORF">EZH22_19255</name>
</gene>
<dbReference type="RefSeq" id="WP_203192099.1">
    <property type="nucleotide sequence ID" value="NZ_CP063362.1"/>
</dbReference>
<evidence type="ECO:0000256" key="2">
    <source>
        <dbReference type="SAM" id="SignalP"/>
    </source>
</evidence>
<dbReference type="InterPro" id="IPR038696">
    <property type="entry name" value="IalB_sf"/>
</dbReference>
<accession>A0A974PKF2</accession>
<feature type="region of interest" description="Disordered" evidence="1">
    <location>
        <begin position="34"/>
        <end position="99"/>
    </location>
</feature>
<evidence type="ECO:0000313" key="4">
    <source>
        <dbReference type="Proteomes" id="UP000596427"/>
    </source>
</evidence>
<dbReference type="KEGG" id="xdi:EZH22_19255"/>